<dbReference type="Proteomes" id="UP001345013">
    <property type="component" value="Unassembled WGS sequence"/>
</dbReference>
<dbReference type="PANTHER" id="PTHR10589">
    <property type="entry name" value="UBIQUITIN CARBOXYL-TERMINAL HYDROLASE"/>
    <property type="match status" value="1"/>
</dbReference>
<dbReference type="PRINTS" id="PR00707">
    <property type="entry name" value="UBCTHYDRLASE"/>
</dbReference>
<reference evidence="10 11" key="1">
    <citation type="submission" date="2023-08" db="EMBL/GenBank/DDBJ databases">
        <title>Black Yeasts Isolated from many extreme environments.</title>
        <authorList>
            <person name="Coleine C."/>
            <person name="Stajich J.E."/>
            <person name="Selbmann L."/>
        </authorList>
    </citation>
    <scope>NUCLEOTIDE SEQUENCE [LARGE SCALE GENOMIC DNA]</scope>
    <source>
        <strain evidence="10 11">CCFEE 5885</strain>
    </source>
</reference>
<dbReference type="EMBL" id="JAVRRG010000027">
    <property type="protein sequence ID" value="KAK5095580.1"/>
    <property type="molecule type" value="Genomic_DNA"/>
</dbReference>
<dbReference type="Gene3D" id="3.40.532.10">
    <property type="entry name" value="Peptidase C12, ubiquitin carboxyl-terminal hydrolase"/>
    <property type="match status" value="1"/>
</dbReference>
<dbReference type="PROSITE" id="PS52048">
    <property type="entry name" value="UCH_DOMAIN"/>
    <property type="match status" value="1"/>
</dbReference>
<proteinExistence type="inferred from homology"/>
<accession>A0ABR0KG91</accession>
<evidence type="ECO:0000256" key="2">
    <source>
        <dbReference type="ARBA" id="ARBA00009326"/>
    </source>
</evidence>
<name>A0ABR0KG91_9EURO</name>
<organism evidence="10 11">
    <name type="scientific">Lithohypha guttulata</name>
    <dbReference type="NCBI Taxonomy" id="1690604"/>
    <lineage>
        <taxon>Eukaryota</taxon>
        <taxon>Fungi</taxon>
        <taxon>Dikarya</taxon>
        <taxon>Ascomycota</taxon>
        <taxon>Pezizomycotina</taxon>
        <taxon>Eurotiomycetes</taxon>
        <taxon>Chaetothyriomycetidae</taxon>
        <taxon>Chaetothyriales</taxon>
        <taxon>Trichomeriaceae</taxon>
        <taxon>Lithohypha</taxon>
    </lineage>
</organism>
<evidence type="ECO:0000313" key="10">
    <source>
        <dbReference type="EMBL" id="KAK5095580.1"/>
    </source>
</evidence>
<protein>
    <recommendedName>
        <fullName evidence="8">Ubiquitin carboxyl-terminal hydrolase</fullName>
        <ecNumber evidence="8">3.4.19.12</ecNumber>
    </recommendedName>
</protein>
<evidence type="ECO:0000256" key="5">
    <source>
        <dbReference type="ARBA" id="ARBA00022801"/>
    </source>
</evidence>
<dbReference type="PANTHER" id="PTHR10589:SF17">
    <property type="entry name" value="UBIQUITIN CARBOXYL-TERMINAL HYDROLASE"/>
    <property type="match status" value="1"/>
</dbReference>
<evidence type="ECO:0000256" key="3">
    <source>
        <dbReference type="ARBA" id="ARBA00022670"/>
    </source>
</evidence>
<dbReference type="SUPFAM" id="SSF54001">
    <property type="entry name" value="Cysteine proteinases"/>
    <property type="match status" value="1"/>
</dbReference>
<dbReference type="EC" id="3.4.19.12" evidence="8"/>
<dbReference type="GO" id="GO:0004843">
    <property type="term" value="F:cysteine-type deubiquitinase activity"/>
    <property type="evidence" value="ECO:0007669"/>
    <property type="project" value="UniProtKB-EC"/>
</dbReference>
<evidence type="ECO:0000259" key="9">
    <source>
        <dbReference type="PROSITE" id="PS52048"/>
    </source>
</evidence>
<gene>
    <name evidence="10" type="primary">YUH1_1</name>
    <name evidence="10" type="ORF">LTR24_003051</name>
</gene>
<evidence type="ECO:0000256" key="6">
    <source>
        <dbReference type="ARBA" id="ARBA00022807"/>
    </source>
</evidence>
<evidence type="ECO:0000256" key="7">
    <source>
        <dbReference type="PROSITE-ProRule" id="PRU01393"/>
    </source>
</evidence>
<comment type="catalytic activity">
    <reaction evidence="1 8">
        <text>Thiol-dependent hydrolysis of ester, thioester, amide, peptide and isopeptide bonds formed by the C-terminal Gly of ubiquitin (a 76-residue protein attached to proteins as an intracellular targeting signal).</text>
        <dbReference type="EC" id="3.4.19.12"/>
    </reaction>
</comment>
<evidence type="ECO:0000313" key="11">
    <source>
        <dbReference type="Proteomes" id="UP001345013"/>
    </source>
</evidence>
<keyword evidence="6 8" id="KW-0788">Thiol protease</keyword>
<evidence type="ECO:0000256" key="1">
    <source>
        <dbReference type="ARBA" id="ARBA00000707"/>
    </source>
</evidence>
<evidence type="ECO:0000256" key="8">
    <source>
        <dbReference type="RuleBase" id="RU361215"/>
    </source>
</evidence>
<dbReference type="InterPro" id="IPR036959">
    <property type="entry name" value="Peptidase_C12_UCH_sf"/>
</dbReference>
<evidence type="ECO:0000256" key="4">
    <source>
        <dbReference type="ARBA" id="ARBA00022786"/>
    </source>
</evidence>
<sequence length="240" mass="26231">MAAQKIFVPLENNPVVMTELAHKLGLSSDLAFHDVYSLKDDDLIALLPRPAQALLFVYPETPQGEEFLSNQSAQEPDYNKAGDTPVLFYRQTITHACGLIGLLHCITNPTRSQIHHGSDLDNLVKQATPLKPEARAQLLHDSDILDAAHDAAAHMGDTEAPPRGQCPPQAFIAFVKGSDGHLYELEGRRKGPVDRGLLPEDADVLSEQALKAGPLPFMERENDWGGNAMFSCTVLANKFS</sequence>
<comment type="caution">
    <text evidence="7">Lacks conserved residue(s) required for the propagation of feature annotation.</text>
</comment>
<keyword evidence="11" id="KW-1185">Reference proteome</keyword>
<dbReference type="InterPro" id="IPR001578">
    <property type="entry name" value="Peptidase_C12_UCH"/>
</dbReference>
<feature type="domain" description="UCH catalytic" evidence="9">
    <location>
        <begin position="6"/>
        <end position="237"/>
    </location>
</feature>
<dbReference type="InterPro" id="IPR038765">
    <property type="entry name" value="Papain-like_cys_pep_sf"/>
</dbReference>
<keyword evidence="4 8" id="KW-0833">Ubl conjugation pathway</keyword>
<comment type="similarity">
    <text evidence="2 7 8">Belongs to the peptidase C12 family.</text>
</comment>
<dbReference type="Pfam" id="PF01088">
    <property type="entry name" value="Peptidase_C12"/>
    <property type="match status" value="1"/>
</dbReference>
<keyword evidence="3 8" id="KW-0645">Protease</keyword>
<comment type="caution">
    <text evidence="10">The sequence shown here is derived from an EMBL/GenBank/DDBJ whole genome shotgun (WGS) entry which is preliminary data.</text>
</comment>
<keyword evidence="5 8" id="KW-0378">Hydrolase</keyword>